<sequence>MRFFAGDTKLALQKVHLRAPLSDLLMGGWGTNIGISIEENAATMKNPASPFLLENCSTNGGQQLYSRYHPFVEQRITQQQQTILATIFQKTNTKIFTQYIYHPVPFGPEDFKPPPFFAFLWSYERLVRTFFFFLVLEYRWDKTQQQ</sequence>
<dbReference type="EMBL" id="BPLR01020622">
    <property type="protein sequence ID" value="GIX80763.1"/>
    <property type="molecule type" value="Genomic_DNA"/>
</dbReference>
<reference evidence="1 2" key="1">
    <citation type="submission" date="2021-06" db="EMBL/GenBank/DDBJ databases">
        <title>Caerostris extrusa draft genome.</title>
        <authorList>
            <person name="Kono N."/>
            <person name="Arakawa K."/>
        </authorList>
    </citation>
    <scope>NUCLEOTIDE SEQUENCE [LARGE SCALE GENOMIC DNA]</scope>
</reference>
<name>A0AAV4NA47_CAEEX</name>
<evidence type="ECO:0000313" key="1">
    <source>
        <dbReference type="EMBL" id="GIX80763.1"/>
    </source>
</evidence>
<proteinExistence type="predicted"/>
<keyword evidence="2" id="KW-1185">Reference proteome</keyword>
<protein>
    <submittedName>
        <fullName evidence="1">Uncharacterized protein</fullName>
    </submittedName>
</protein>
<accession>A0AAV4NA47</accession>
<dbReference type="Proteomes" id="UP001054945">
    <property type="component" value="Unassembled WGS sequence"/>
</dbReference>
<gene>
    <name evidence="1" type="ORF">CEXT_748471</name>
</gene>
<evidence type="ECO:0000313" key="2">
    <source>
        <dbReference type="Proteomes" id="UP001054945"/>
    </source>
</evidence>
<dbReference type="AlphaFoldDB" id="A0AAV4NA47"/>
<comment type="caution">
    <text evidence="1">The sequence shown here is derived from an EMBL/GenBank/DDBJ whole genome shotgun (WGS) entry which is preliminary data.</text>
</comment>
<organism evidence="1 2">
    <name type="scientific">Caerostris extrusa</name>
    <name type="common">Bark spider</name>
    <name type="synonym">Caerostris bankana</name>
    <dbReference type="NCBI Taxonomy" id="172846"/>
    <lineage>
        <taxon>Eukaryota</taxon>
        <taxon>Metazoa</taxon>
        <taxon>Ecdysozoa</taxon>
        <taxon>Arthropoda</taxon>
        <taxon>Chelicerata</taxon>
        <taxon>Arachnida</taxon>
        <taxon>Araneae</taxon>
        <taxon>Araneomorphae</taxon>
        <taxon>Entelegynae</taxon>
        <taxon>Araneoidea</taxon>
        <taxon>Araneidae</taxon>
        <taxon>Caerostris</taxon>
    </lineage>
</organism>